<dbReference type="CDD" id="cd05233">
    <property type="entry name" value="SDR_c"/>
    <property type="match status" value="1"/>
</dbReference>
<dbReference type="PRINTS" id="PR00080">
    <property type="entry name" value="SDRFAMILY"/>
</dbReference>
<evidence type="ECO:0000256" key="2">
    <source>
        <dbReference type="ARBA" id="ARBA00012948"/>
    </source>
</evidence>
<accession>A0A6A7GAD2</accession>
<proteinExistence type="evidence at transcript level"/>
<protein>
    <recommendedName>
        <fullName evidence="2">3-oxoacyl-[acyl-carrier-protein] reductase</fullName>
        <ecNumber evidence="2">1.1.1.100</ecNumber>
    </recommendedName>
</protein>
<evidence type="ECO:0000256" key="3">
    <source>
        <dbReference type="ARBA" id="ARBA00023002"/>
    </source>
</evidence>
<dbReference type="EMBL" id="IACT01008558">
    <property type="protein sequence ID" value="LAC27670.1"/>
    <property type="molecule type" value="mRNA"/>
</dbReference>
<evidence type="ECO:0000313" key="5">
    <source>
        <dbReference type="EMBL" id="LAC27670.1"/>
    </source>
</evidence>
<dbReference type="InterPro" id="IPR050259">
    <property type="entry name" value="SDR"/>
</dbReference>
<organism evidence="5">
    <name type="scientific">Hirondellea gigas</name>
    <dbReference type="NCBI Taxonomy" id="1518452"/>
    <lineage>
        <taxon>Eukaryota</taxon>
        <taxon>Metazoa</taxon>
        <taxon>Ecdysozoa</taxon>
        <taxon>Arthropoda</taxon>
        <taxon>Crustacea</taxon>
        <taxon>Multicrustacea</taxon>
        <taxon>Malacostraca</taxon>
        <taxon>Eumalacostraca</taxon>
        <taxon>Peracarida</taxon>
        <taxon>Amphipoda</taxon>
        <taxon>Amphilochidea</taxon>
        <taxon>Lysianassida</taxon>
        <taxon>Lysianassidira</taxon>
        <taxon>Lysianassoidea</taxon>
        <taxon>Lysianassidae</taxon>
        <taxon>Hirondellea</taxon>
    </lineage>
</organism>
<dbReference type="SUPFAM" id="SSF51735">
    <property type="entry name" value="NAD(P)-binding Rossmann-fold domains"/>
    <property type="match status" value="1"/>
</dbReference>
<comment type="catalytic activity">
    <reaction evidence="4">
        <text>a (3R)-hydroxyacyl-[ACP] + NADP(+) = a 3-oxoacyl-[ACP] + NADPH + H(+)</text>
        <dbReference type="Rhea" id="RHEA:17397"/>
        <dbReference type="Rhea" id="RHEA-COMP:9916"/>
        <dbReference type="Rhea" id="RHEA-COMP:9945"/>
        <dbReference type="ChEBI" id="CHEBI:15378"/>
        <dbReference type="ChEBI" id="CHEBI:57783"/>
        <dbReference type="ChEBI" id="CHEBI:58349"/>
        <dbReference type="ChEBI" id="CHEBI:78776"/>
        <dbReference type="ChEBI" id="CHEBI:78827"/>
        <dbReference type="EC" id="1.1.1.100"/>
    </reaction>
</comment>
<evidence type="ECO:0000256" key="1">
    <source>
        <dbReference type="ARBA" id="ARBA00006484"/>
    </source>
</evidence>
<dbReference type="InterPro" id="IPR002347">
    <property type="entry name" value="SDR_fam"/>
</dbReference>
<dbReference type="Pfam" id="PF13561">
    <property type="entry name" value="adh_short_C2"/>
    <property type="match status" value="1"/>
</dbReference>
<name>A0A6A7GAD2_9CRUS</name>
<dbReference type="InterPro" id="IPR020904">
    <property type="entry name" value="Sc_DH/Rdtase_CS"/>
</dbReference>
<dbReference type="InterPro" id="IPR036291">
    <property type="entry name" value="NAD(P)-bd_dom_sf"/>
</dbReference>
<evidence type="ECO:0000256" key="4">
    <source>
        <dbReference type="ARBA" id="ARBA00048508"/>
    </source>
</evidence>
<keyword evidence="3" id="KW-0560">Oxidoreductase</keyword>
<dbReference type="AlphaFoldDB" id="A0A6A7GAD2"/>
<dbReference type="PANTHER" id="PTHR42879">
    <property type="entry name" value="3-OXOACYL-(ACYL-CARRIER-PROTEIN) REDUCTASE"/>
    <property type="match status" value="1"/>
</dbReference>
<comment type="similarity">
    <text evidence="1">Belongs to the short-chain dehydrogenases/reductases (SDR) family.</text>
</comment>
<dbReference type="PRINTS" id="PR00081">
    <property type="entry name" value="GDHRDH"/>
</dbReference>
<dbReference type="EC" id="1.1.1.100" evidence="2"/>
<sequence length="266" mass="28581">MNQRLQNKVCMILGSGTIGPTGGMGIGRTVAVLFARHGAQVFAVDKNENAVNETCKLIESEGGICVPYCADILDHSQVDKMVNKCLQTFSRIDVLHNNIGMVIKGGPIEVSNDEWMKGLNLNLSSSYFACKAVLPSMIERGFGSIIHISSLSALRMNRNQIAYASAKAGLIGFSKSVGVQYANRGIRSNCIIPGLIDTPLLRHSIDSEVSDDEFHKISKSRHDKSPTGKMGTALDVAYAALFLASDESKYINATEIVVDGGLSATL</sequence>
<dbReference type="GO" id="GO:0032787">
    <property type="term" value="P:monocarboxylic acid metabolic process"/>
    <property type="evidence" value="ECO:0007669"/>
    <property type="project" value="UniProtKB-ARBA"/>
</dbReference>
<dbReference type="Gene3D" id="3.40.50.720">
    <property type="entry name" value="NAD(P)-binding Rossmann-like Domain"/>
    <property type="match status" value="1"/>
</dbReference>
<dbReference type="GO" id="GO:0004316">
    <property type="term" value="F:3-oxoacyl-[acyl-carrier-protein] reductase (NADPH) activity"/>
    <property type="evidence" value="ECO:0007669"/>
    <property type="project" value="UniProtKB-EC"/>
</dbReference>
<dbReference type="PROSITE" id="PS00061">
    <property type="entry name" value="ADH_SHORT"/>
    <property type="match status" value="1"/>
</dbReference>
<reference evidence="5" key="1">
    <citation type="submission" date="2017-11" db="EMBL/GenBank/DDBJ databases">
        <title>The sensing device of the deep-sea amphipod.</title>
        <authorList>
            <person name="Kobayashi H."/>
            <person name="Nagahama T."/>
            <person name="Arai W."/>
            <person name="Sasagawa Y."/>
            <person name="Umeda M."/>
            <person name="Hayashi T."/>
            <person name="Nikaido I."/>
            <person name="Watanabe H."/>
            <person name="Oguri K."/>
            <person name="Kitazato H."/>
            <person name="Fujioka K."/>
            <person name="Kido Y."/>
            <person name="Takami H."/>
        </authorList>
    </citation>
    <scope>NUCLEOTIDE SEQUENCE</scope>
    <source>
        <tissue evidence="5">Whole body</tissue>
    </source>
</reference>
<dbReference type="PANTHER" id="PTHR42879:SF2">
    <property type="entry name" value="3-OXOACYL-[ACYL-CARRIER-PROTEIN] REDUCTASE FABG"/>
    <property type="match status" value="1"/>
</dbReference>
<dbReference type="FunFam" id="3.40.50.720:FF:000084">
    <property type="entry name" value="Short-chain dehydrogenase reductase"/>
    <property type="match status" value="1"/>
</dbReference>